<gene>
    <name evidence="17" type="ORF">DM558_09240</name>
</gene>
<dbReference type="InterPro" id="IPR037066">
    <property type="entry name" value="Plug_dom_sf"/>
</dbReference>
<keyword evidence="2 12" id="KW-0813">Transport</keyword>
<keyword evidence="8" id="KW-0406">Ion transport</keyword>
<evidence type="ECO:0000256" key="3">
    <source>
        <dbReference type="ARBA" id="ARBA00022452"/>
    </source>
</evidence>
<keyword evidence="4" id="KW-0410">Iron transport</keyword>
<comment type="similarity">
    <text evidence="12 13">Belongs to the TonB-dependent receptor family.</text>
</comment>
<dbReference type="KEGG" id="emo:DM558_09240"/>
<feature type="signal peptide" evidence="14">
    <location>
        <begin position="1"/>
        <end position="22"/>
    </location>
</feature>
<dbReference type="PROSITE" id="PS52016">
    <property type="entry name" value="TONB_DEPENDENT_REC_3"/>
    <property type="match status" value="1"/>
</dbReference>
<evidence type="ECO:0000256" key="13">
    <source>
        <dbReference type="RuleBase" id="RU003357"/>
    </source>
</evidence>
<keyword evidence="3 12" id="KW-1134">Transmembrane beta strand</keyword>
<evidence type="ECO:0000256" key="11">
    <source>
        <dbReference type="ARBA" id="ARBA00023237"/>
    </source>
</evidence>
<dbReference type="Pfam" id="PF00593">
    <property type="entry name" value="TonB_dep_Rec_b-barrel"/>
    <property type="match status" value="1"/>
</dbReference>
<sequence length="700" mass="78608">MHYKKLKLLPLYLLLLSNKLIADDNIVLPTLEVNTPITNDLFNVPASVDIITGEQIRNSKLQVNLSESLMGIPGVQIQNRNNYAQDLRLSIRGSGARSAFGVRGTRIYVDGIPSSMPDGQAQISNIDLSSVDHIEVLRGPFSSLYGNSSGGVIQIFTEDGSDRPTLEASSAAGSYNTFRNNLKATGSTTTDNGTFNYTLSGSHFSTTGYRDHSDTQKNLQNMKLSWQIDPSKKVTFVVNSIDLKAQDPLGVSRETLKHHPKRIDDNRAQLYDTRKKVTQTQGGLLYEQTIDDNNELSAMFYYGVRDNTQYQAIPKATQANKGHAGGVINFQRQYGGADFHWTSYLNLFDQPLTVVSGLSYDLMSDDRKGYENFILANNNIPIYGEKGNLRRKEKNTLYNLDPYMQASWHFLPKWHFDAGIRYSTVHFKSDDHYLANGDDSGSKTYHRALPVFALHYEVSPIMNLYTSYGKGFETPTFTELSYRPDGKAGLNLSLKPAVSDNYEMGMKLLVPNGLITADVFQINTKDEIVSAGSMGGRTTYQNGGKTKKTGFELGWQNTFAKHIHTQVSYTWLDAYYDETVSQTIKKDKKIPGIAKESFYASIEWKPETGWYIGTDAQYMSKIYVNDENSAAAPSYMNNGLYTGYTWASNDHWKINGFIRVDNVFNKNYAGSVIVNDRNGYYYEPAAKRNYLVGVTTDFKF</sequence>
<evidence type="ECO:0000313" key="17">
    <source>
        <dbReference type="EMBL" id="AZS50952.1"/>
    </source>
</evidence>
<feature type="chain" id="PRO_5019021458" evidence="14">
    <location>
        <begin position="23"/>
        <end position="700"/>
    </location>
</feature>
<keyword evidence="6 14" id="KW-0732">Signal</keyword>
<keyword evidence="9 13" id="KW-0798">TonB box</keyword>
<evidence type="ECO:0000256" key="12">
    <source>
        <dbReference type="PROSITE-ProRule" id="PRU01360"/>
    </source>
</evidence>
<dbReference type="Gene3D" id="2.40.170.20">
    <property type="entry name" value="TonB-dependent receptor, beta-barrel domain"/>
    <property type="match status" value="1"/>
</dbReference>
<feature type="domain" description="TonB-dependent receptor plug" evidence="16">
    <location>
        <begin position="41"/>
        <end position="152"/>
    </location>
</feature>
<evidence type="ECO:0000256" key="6">
    <source>
        <dbReference type="ARBA" id="ARBA00022729"/>
    </source>
</evidence>
<keyword evidence="11 12" id="KW-0998">Cell outer membrane</keyword>
<dbReference type="PANTHER" id="PTHR32552">
    <property type="entry name" value="FERRICHROME IRON RECEPTOR-RELATED"/>
    <property type="match status" value="1"/>
</dbReference>
<keyword evidence="7" id="KW-0408">Iron</keyword>
<dbReference type="CDD" id="cd01347">
    <property type="entry name" value="ligand_gated_channel"/>
    <property type="match status" value="1"/>
</dbReference>
<dbReference type="PANTHER" id="PTHR32552:SF68">
    <property type="entry name" value="FERRICHROME OUTER MEMBRANE TRANSPORTER_PHAGE RECEPTOR"/>
    <property type="match status" value="1"/>
</dbReference>
<evidence type="ECO:0000313" key="18">
    <source>
        <dbReference type="Proteomes" id="UP000273143"/>
    </source>
</evidence>
<dbReference type="Pfam" id="PF07715">
    <property type="entry name" value="Plug"/>
    <property type="match status" value="1"/>
</dbReference>
<dbReference type="InterPro" id="IPR012910">
    <property type="entry name" value="Plug_dom"/>
</dbReference>
<feature type="domain" description="TonB-dependent receptor-like beta-barrel" evidence="15">
    <location>
        <begin position="247"/>
        <end position="662"/>
    </location>
</feature>
<dbReference type="InterPro" id="IPR036942">
    <property type="entry name" value="Beta-barrel_TonB_sf"/>
</dbReference>
<protein>
    <submittedName>
        <fullName evidence="17">TonB-dependent receptor</fullName>
    </submittedName>
</protein>
<accession>A0A3S9XES8</accession>
<keyword evidence="10 12" id="KW-0472">Membrane</keyword>
<comment type="subcellular location">
    <subcellularLocation>
        <location evidence="1 12">Cell outer membrane</location>
        <topology evidence="1 12">Multi-pass membrane protein</topology>
    </subcellularLocation>
</comment>
<evidence type="ECO:0000256" key="14">
    <source>
        <dbReference type="SAM" id="SignalP"/>
    </source>
</evidence>
<dbReference type="AlphaFoldDB" id="A0A3S9XES8"/>
<evidence type="ECO:0000259" key="15">
    <source>
        <dbReference type="Pfam" id="PF00593"/>
    </source>
</evidence>
<dbReference type="RefSeq" id="WP_127163665.1">
    <property type="nucleotide sequence ID" value="NZ_CP029822.1"/>
</dbReference>
<dbReference type="Proteomes" id="UP000273143">
    <property type="component" value="Chromosome"/>
</dbReference>
<name>A0A3S9XES8_9GAMM</name>
<keyword evidence="18" id="KW-1185">Reference proteome</keyword>
<dbReference type="GO" id="GO:0009279">
    <property type="term" value="C:cell outer membrane"/>
    <property type="evidence" value="ECO:0007669"/>
    <property type="project" value="UniProtKB-SubCell"/>
</dbReference>
<dbReference type="EMBL" id="CP029822">
    <property type="protein sequence ID" value="AZS50952.1"/>
    <property type="molecule type" value="Genomic_DNA"/>
</dbReference>
<dbReference type="SUPFAM" id="SSF56935">
    <property type="entry name" value="Porins"/>
    <property type="match status" value="1"/>
</dbReference>
<evidence type="ECO:0000256" key="10">
    <source>
        <dbReference type="ARBA" id="ARBA00023136"/>
    </source>
</evidence>
<dbReference type="GO" id="GO:0015344">
    <property type="term" value="F:siderophore uptake transmembrane transporter activity"/>
    <property type="evidence" value="ECO:0007669"/>
    <property type="project" value="TreeGrafter"/>
</dbReference>
<keyword evidence="17" id="KW-0675">Receptor</keyword>
<evidence type="ECO:0000256" key="5">
    <source>
        <dbReference type="ARBA" id="ARBA00022692"/>
    </source>
</evidence>
<reference evidence="18" key="1">
    <citation type="submission" date="2018-06" db="EMBL/GenBank/DDBJ databases">
        <title>Complete genome of Pseudomonas insecticola strain QZS01.</title>
        <authorList>
            <person name="Wang J."/>
            <person name="Su Q."/>
        </authorList>
    </citation>
    <scope>NUCLEOTIDE SEQUENCE [LARGE SCALE GENOMIC DNA]</scope>
    <source>
        <strain evidence="18">QZS01</strain>
    </source>
</reference>
<evidence type="ECO:0000256" key="1">
    <source>
        <dbReference type="ARBA" id="ARBA00004571"/>
    </source>
</evidence>
<evidence type="ECO:0000256" key="8">
    <source>
        <dbReference type="ARBA" id="ARBA00023065"/>
    </source>
</evidence>
<dbReference type="InterPro" id="IPR000531">
    <property type="entry name" value="Beta-barrel_TonB"/>
</dbReference>
<proteinExistence type="inferred from homology"/>
<evidence type="ECO:0000259" key="16">
    <source>
        <dbReference type="Pfam" id="PF07715"/>
    </source>
</evidence>
<keyword evidence="5 12" id="KW-0812">Transmembrane</keyword>
<organism evidence="17 18">
    <name type="scientific">Entomomonas moraniae</name>
    <dbReference type="NCBI Taxonomy" id="2213226"/>
    <lineage>
        <taxon>Bacteria</taxon>
        <taxon>Pseudomonadati</taxon>
        <taxon>Pseudomonadota</taxon>
        <taxon>Gammaproteobacteria</taxon>
        <taxon>Pseudomonadales</taxon>
        <taxon>Pseudomonadaceae</taxon>
        <taxon>Entomomonas</taxon>
    </lineage>
</organism>
<evidence type="ECO:0000256" key="2">
    <source>
        <dbReference type="ARBA" id="ARBA00022448"/>
    </source>
</evidence>
<dbReference type="InterPro" id="IPR039426">
    <property type="entry name" value="TonB-dep_rcpt-like"/>
</dbReference>
<dbReference type="Gene3D" id="2.170.130.10">
    <property type="entry name" value="TonB-dependent receptor, plug domain"/>
    <property type="match status" value="1"/>
</dbReference>
<evidence type="ECO:0000256" key="7">
    <source>
        <dbReference type="ARBA" id="ARBA00023004"/>
    </source>
</evidence>
<evidence type="ECO:0000256" key="9">
    <source>
        <dbReference type="ARBA" id="ARBA00023077"/>
    </source>
</evidence>
<evidence type="ECO:0000256" key="4">
    <source>
        <dbReference type="ARBA" id="ARBA00022496"/>
    </source>
</evidence>